<protein>
    <submittedName>
        <fullName evidence="9">K(+)/H(+) antiporter subunit KhtU</fullName>
    </submittedName>
</protein>
<feature type="transmembrane region" description="Helical" evidence="7">
    <location>
        <begin position="92"/>
        <end position="113"/>
    </location>
</feature>
<keyword evidence="3" id="KW-0813">Transport</keyword>
<dbReference type="AlphaFoldDB" id="A0A916NYF9"/>
<evidence type="ECO:0000256" key="4">
    <source>
        <dbReference type="ARBA" id="ARBA00022692"/>
    </source>
</evidence>
<dbReference type="PANTHER" id="PTHR42751">
    <property type="entry name" value="SODIUM/HYDROGEN EXCHANGER FAMILY/TRKA DOMAIN PROTEIN"/>
    <property type="match status" value="1"/>
</dbReference>
<evidence type="ECO:0000256" key="3">
    <source>
        <dbReference type="ARBA" id="ARBA00022448"/>
    </source>
</evidence>
<accession>A0A916NYF9</accession>
<evidence type="ECO:0000256" key="6">
    <source>
        <dbReference type="ARBA" id="ARBA00023136"/>
    </source>
</evidence>
<feature type="transmembrane region" description="Helical" evidence="7">
    <location>
        <begin position="153"/>
        <end position="177"/>
    </location>
</feature>
<dbReference type="RefSeq" id="WP_218094499.1">
    <property type="nucleotide sequence ID" value="NZ_CAJVAS010000029.1"/>
</dbReference>
<keyword evidence="5 7" id="KW-1133">Transmembrane helix</keyword>
<name>A0A916NYF9_9BACL</name>
<dbReference type="PANTHER" id="PTHR42751:SF4">
    <property type="entry name" value="K(+)_H(+) ANTIPORTER SUBUNIT KHTU"/>
    <property type="match status" value="1"/>
</dbReference>
<reference evidence="9" key="1">
    <citation type="submission" date="2021-06" db="EMBL/GenBank/DDBJ databases">
        <authorList>
            <person name="Criscuolo A."/>
        </authorList>
    </citation>
    <scope>NUCLEOTIDE SEQUENCE</scope>
    <source>
        <strain evidence="9">CIP111600</strain>
    </source>
</reference>
<dbReference type="GO" id="GO:0015297">
    <property type="term" value="F:antiporter activity"/>
    <property type="evidence" value="ECO:0007669"/>
    <property type="project" value="InterPro"/>
</dbReference>
<evidence type="ECO:0000313" key="10">
    <source>
        <dbReference type="Proteomes" id="UP000693672"/>
    </source>
</evidence>
<gene>
    <name evidence="9" type="primary">khtU_2</name>
    <name evidence="9" type="ORF">PAESOLCIP111_04782</name>
</gene>
<feature type="transmembrane region" description="Helical" evidence="7">
    <location>
        <begin position="119"/>
        <end position="141"/>
    </location>
</feature>
<keyword evidence="6 7" id="KW-0472">Membrane</keyword>
<evidence type="ECO:0000256" key="2">
    <source>
        <dbReference type="ARBA" id="ARBA00005551"/>
    </source>
</evidence>
<evidence type="ECO:0000259" key="8">
    <source>
        <dbReference type="Pfam" id="PF00999"/>
    </source>
</evidence>
<feature type="transmembrane region" description="Helical" evidence="7">
    <location>
        <begin position="241"/>
        <end position="256"/>
    </location>
</feature>
<proteinExistence type="inferred from homology"/>
<comment type="similarity">
    <text evidence="2">Belongs to the monovalent cation:proton antiporter 2 (CPA2) transporter (TC 2.A.37) family.</text>
</comment>
<dbReference type="Proteomes" id="UP000693672">
    <property type="component" value="Unassembled WGS sequence"/>
</dbReference>
<organism evidence="9 10">
    <name type="scientific">Paenibacillus solanacearum</name>
    <dbReference type="NCBI Taxonomy" id="2048548"/>
    <lineage>
        <taxon>Bacteria</taxon>
        <taxon>Bacillati</taxon>
        <taxon>Bacillota</taxon>
        <taxon>Bacilli</taxon>
        <taxon>Bacillales</taxon>
        <taxon>Paenibacillaceae</taxon>
        <taxon>Paenibacillus</taxon>
    </lineage>
</organism>
<feature type="transmembrane region" description="Helical" evidence="7">
    <location>
        <begin position="362"/>
        <end position="378"/>
    </location>
</feature>
<feature type="transmembrane region" description="Helical" evidence="7">
    <location>
        <begin position="214"/>
        <end position="235"/>
    </location>
</feature>
<feature type="transmembrane region" description="Helical" evidence="7">
    <location>
        <begin position="330"/>
        <end position="356"/>
    </location>
</feature>
<dbReference type="InterPro" id="IPR006153">
    <property type="entry name" value="Cation/H_exchanger_TM"/>
</dbReference>
<keyword evidence="10" id="KW-1185">Reference proteome</keyword>
<feature type="domain" description="Cation/H+ exchanger transmembrane" evidence="8">
    <location>
        <begin position="13"/>
        <end position="378"/>
    </location>
</feature>
<feature type="transmembrane region" description="Helical" evidence="7">
    <location>
        <begin position="60"/>
        <end position="80"/>
    </location>
</feature>
<dbReference type="Pfam" id="PF00999">
    <property type="entry name" value="Na_H_Exchanger"/>
    <property type="match status" value="1"/>
</dbReference>
<comment type="caution">
    <text evidence="9">The sequence shown here is derived from an EMBL/GenBank/DDBJ whole genome shotgun (WGS) entry which is preliminary data.</text>
</comment>
<dbReference type="GO" id="GO:0016020">
    <property type="term" value="C:membrane"/>
    <property type="evidence" value="ECO:0007669"/>
    <property type="project" value="UniProtKB-SubCell"/>
</dbReference>
<evidence type="ECO:0000256" key="7">
    <source>
        <dbReference type="SAM" id="Phobius"/>
    </source>
</evidence>
<sequence length="413" mass="44353">MDHMIFEVGTALLLIAIVSVLAGKLKLSIIPFLIILGMLVGPHAPTIGIFDFTFIESQEIIGFLGRIGVLFLLFYLGLEFSVSKLIQSGRNIVFGGSVYVIMNFTIGFAYGLIANFPIYETLIIAGMLSVSSTAIVAKTLVELRRTGNSETELILGMILFDDIFLAVFLSVMSGLLLGGATSVGGVLLSVAISIGYMLLFFVIARKGPPVLNKLLNIASHEIFIIVVFSALFFIAGFSEKLHVAEAIGALLFGLALSETEHSKRIEHLVIPFRDFFGAVFFFSFGLGIDPLTLGNAAWVALGAVVLTIAANVISGMIAGRKAGLSHKASLNIGLTVMARGEFSIIVANLGIAAGLLPKLKPFSALYVLVLAIIGPLLAKESRLIYNGLNLIFKWSEPKERLKNNERATEDVKG</sequence>
<feature type="transmembrane region" description="Helical" evidence="7">
    <location>
        <begin position="12"/>
        <end position="40"/>
    </location>
</feature>
<keyword evidence="4 7" id="KW-0812">Transmembrane</keyword>
<feature type="transmembrane region" description="Helical" evidence="7">
    <location>
        <begin position="298"/>
        <end position="318"/>
    </location>
</feature>
<feature type="transmembrane region" description="Helical" evidence="7">
    <location>
        <begin position="268"/>
        <end position="286"/>
    </location>
</feature>
<dbReference type="GO" id="GO:1902600">
    <property type="term" value="P:proton transmembrane transport"/>
    <property type="evidence" value="ECO:0007669"/>
    <property type="project" value="InterPro"/>
</dbReference>
<comment type="subcellular location">
    <subcellularLocation>
        <location evidence="1">Membrane</location>
        <topology evidence="1">Multi-pass membrane protein</topology>
    </subcellularLocation>
</comment>
<evidence type="ECO:0000256" key="5">
    <source>
        <dbReference type="ARBA" id="ARBA00022989"/>
    </source>
</evidence>
<dbReference type="EMBL" id="CAJVAS010000029">
    <property type="protein sequence ID" value="CAG7644720.1"/>
    <property type="molecule type" value="Genomic_DNA"/>
</dbReference>
<feature type="transmembrane region" description="Helical" evidence="7">
    <location>
        <begin position="183"/>
        <end position="202"/>
    </location>
</feature>
<evidence type="ECO:0000313" key="9">
    <source>
        <dbReference type="EMBL" id="CAG7644720.1"/>
    </source>
</evidence>
<evidence type="ECO:0000256" key="1">
    <source>
        <dbReference type="ARBA" id="ARBA00004141"/>
    </source>
</evidence>